<dbReference type="OrthoDB" id="567160at2759"/>
<dbReference type="Proteomes" id="UP000325315">
    <property type="component" value="Unassembled WGS sequence"/>
</dbReference>
<keyword evidence="2" id="KW-1185">Reference proteome</keyword>
<organism evidence="1 2">
    <name type="scientific">Gossypium australe</name>
    <dbReference type="NCBI Taxonomy" id="47621"/>
    <lineage>
        <taxon>Eukaryota</taxon>
        <taxon>Viridiplantae</taxon>
        <taxon>Streptophyta</taxon>
        <taxon>Embryophyta</taxon>
        <taxon>Tracheophyta</taxon>
        <taxon>Spermatophyta</taxon>
        <taxon>Magnoliopsida</taxon>
        <taxon>eudicotyledons</taxon>
        <taxon>Gunneridae</taxon>
        <taxon>Pentapetalae</taxon>
        <taxon>rosids</taxon>
        <taxon>malvids</taxon>
        <taxon>Malvales</taxon>
        <taxon>Malvaceae</taxon>
        <taxon>Malvoideae</taxon>
        <taxon>Gossypium</taxon>
    </lineage>
</organism>
<gene>
    <name evidence="1" type="ORF">EPI10_028735</name>
</gene>
<evidence type="ECO:0000313" key="2">
    <source>
        <dbReference type="Proteomes" id="UP000325315"/>
    </source>
</evidence>
<name>A0A5B6UZ99_9ROSI</name>
<comment type="caution">
    <text evidence="1">The sequence shown here is derived from an EMBL/GenBank/DDBJ whole genome shotgun (WGS) entry which is preliminary data.</text>
</comment>
<evidence type="ECO:0000313" key="1">
    <source>
        <dbReference type="EMBL" id="KAA3462232.1"/>
    </source>
</evidence>
<dbReference type="AlphaFoldDB" id="A0A5B6UZ99"/>
<dbReference type="EMBL" id="SMMG02000009">
    <property type="protein sequence ID" value="KAA3462232.1"/>
    <property type="molecule type" value="Genomic_DNA"/>
</dbReference>
<accession>A0A5B6UZ99</accession>
<protein>
    <submittedName>
        <fullName evidence="1">Mechanosensitive ion channel protein 1, mitochondrial</fullName>
    </submittedName>
</protein>
<proteinExistence type="predicted"/>
<reference evidence="1" key="1">
    <citation type="submission" date="2019-08" db="EMBL/GenBank/DDBJ databases">
        <authorList>
            <person name="Liu F."/>
        </authorList>
    </citation>
    <scope>NUCLEOTIDE SEQUENCE [LARGE SCALE GENOMIC DNA]</scope>
    <source>
        <strain evidence="1">PA1801</strain>
        <tissue evidence="1">Leaf</tissue>
    </source>
</reference>
<sequence>MDRKARFNYQQKCKHRKVSGFINDPLKRQASPQRYPQRLPSKMFTFLDHVSKSQLLCCCNDWN</sequence>